<evidence type="ECO:0000313" key="1">
    <source>
        <dbReference type="EMBL" id="KAK7001512.1"/>
    </source>
</evidence>
<name>A0AAW0A5Q9_9AGAR</name>
<gene>
    <name evidence="1" type="ORF">R3P38DRAFT_3284350</name>
</gene>
<proteinExistence type="predicted"/>
<feature type="non-terminal residue" evidence="1">
    <location>
        <position position="244"/>
    </location>
</feature>
<comment type="caution">
    <text evidence="1">The sequence shown here is derived from an EMBL/GenBank/DDBJ whole genome shotgun (WGS) entry which is preliminary data.</text>
</comment>
<accession>A0AAW0A5Q9</accession>
<dbReference type="AlphaFoldDB" id="A0AAW0A5Q9"/>
<protein>
    <submittedName>
        <fullName evidence="1">Uncharacterized protein</fullName>
    </submittedName>
</protein>
<keyword evidence="2" id="KW-1185">Reference proteome</keyword>
<dbReference type="Proteomes" id="UP001362999">
    <property type="component" value="Unassembled WGS sequence"/>
</dbReference>
<dbReference type="EMBL" id="JAWWNJ010000083">
    <property type="protein sequence ID" value="KAK7001512.1"/>
    <property type="molecule type" value="Genomic_DNA"/>
</dbReference>
<reference evidence="1 2" key="1">
    <citation type="journal article" date="2024" name="J Genomics">
        <title>Draft genome sequencing and assembly of Favolaschia claudopus CIRM-BRFM 2984 isolated from oak limbs.</title>
        <authorList>
            <person name="Navarro D."/>
            <person name="Drula E."/>
            <person name="Chaduli D."/>
            <person name="Cazenave R."/>
            <person name="Ahrendt S."/>
            <person name="Wang J."/>
            <person name="Lipzen A."/>
            <person name="Daum C."/>
            <person name="Barry K."/>
            <person name="Grigoriev I.V."/>
            <person name="Favel A."/>
            <person name="Rosso M.N."/>
            <person name="Martin F."/>
        </authorList>
    </citation>
    <scope>NUCLEOTIDE SEQUENCE [LARGE SCALE GENOMIC DNA]</scope>
    <source>
        <strain evidence="1 2">CIRM-BRFM 2984</strain>
    </source>
</reference>
<sequence length="244" mass="25672">MHKPSPPPSSLHLSSTRVLSHVILPPYSSIQCPSYSAPTSKTDVEPPSDAMTSITKIVVAPGASSRFGLVRRLSSRPLTLQQSLLNPLTPYKLIQVILGVRDIPTTQAAHKVKGSITLCWTPTPLPRTPPSQQTHLFVSPGAVNMVKDPSTLSTVLLANSGAPPTTVYPASNCSHGPHLPRELKQVVAHGDGLASLDRRSGRGGLRWSVGGGDWAGGGNDLKGEGYAAAFLRCGLDLGISVLSL</sequence>
<evidence type="ECO:0000313" key="2">
    <source>
        <dbReference type="Proteomes" id="UP001362999"/>
    </source>
</evidence>
<organism evidence="1 2">
    <name type="scientific">Favolaschia claudopus</name>
    <dbReference type="NCBI Taxonomy" id="2862362"/>
    <lineage>
        <taxon>Eukaryota</taxon>
        <taxon>Fungi</taxon>
        <taxon>Dikarya</taxon>
        <taxon>Basidiomycota</taxon>
        <taxon>Agaricomycotina</taxon>
        <taxon>Agaricomycetes</taxon>
        <taxon>Agaricomycetidae</taxon>
        <taxon>Agaricales</taxon>
        <taxon>Marasmiineae</taxon>
        <taxon>Mycenaceae</taxon>
        <taxon>Favolaschia</taxon>
    </lineage>
</organism>